<sequence>MEDFIIKLPCGLTSQYKEIFNNQEKLTCPFCKNHIISREECLTKNELLIKEKNFELKKKNFIEFIEGYRMTNNDPKGCIGKTYENLKNQIFQRREKVKLIIENRMDDYYENLLERIEKEKKQKLNDFNDDLEQTLSLEQDLNNLIINNVTDLNSKIEIIDNYCDRIDKEIQILNSENKLNSNDWIFNEGDDNIEIENLFGNLECKGTTDQNIEKEKKYDFILTIDKFSCFKNFENSEIKSNIFNLKNLEWEISVKMNENTLNEKTLGFYLACNVSLSTVLMVYQPMSMRNLDYYIFPKEQKISRVK</sequence>
<keyword evidence="2" id="KW-1185">Reference proteome</keyword>
<gene>
    <name evidence="1" type="ORF">BpHYR1_011997</name>
</gene>
<accession>A0A3M7PXC0</accession>
<proteinExistence type="predicted"/>
<protein>
    <recommendedName>
        <fullName evidence="3">Ubiquitin carboxyl-terminal hydrolase 7</fullName>
    </recommendedName>
</protein>
<organism evidence="1 2">
    <name type="scientific">Brachionus plicatilis</name>
    <name type="common">Marine rotifer</name>
    <name type="synonym">Brachionus muelleri</name>
    <dbReference type="NCBI Taxonomy" id="10195"/>
    <lineage>
        <taxon>Eukaryota</taxon>
        <taxon>Metazoa</taxon>
        <taxon>Spiralia</taxon>
        <taxon>Gnathifera</taxon>
        <taxon>Rotifera</taxon>
        <taxon>Eurotatoria</taxon>
        <taxon>Monogononta</taxon>
        <taxon>Pseudotrocha</taxon>
        <taxon>Ploima</taxon>
        <taxon>Brachionidae</taxon>
        <taxon>Brachionus</taxon>
    </lineage>
</organism>
<comment type="caution">
    <text evidence="1">The sequence shown here is derived from an EMBL/GenBank/DDBJ whole genome shotgun (WGS) entry which is preliminary data.</text>
</comment>
<dbReference type="EMBL" id="REGN01008505">
    <property type="protein sequence ID" value="RNA03435.1"/>
    <property type="molecule type" value="Genomic_DNA"/>
</dbReference>
<name>A0A3M7PXC0_BRAPC</name>
<reference evidence="1 2" key="1">
    <citation type="journal article" date="2018" name="Sci. Rep.">
        <title>Genomic signatures of local adaptation to the degree of environmental predictability in rotifers.</title>
        <authorList>
            <person name="Franch-Gras L."/>
            <person name="Hahn C."/>
            <person name="Garcia-Roger E.M."/>
            <person name="Carmona M.J."/>
            <person name="Serra M."/>
            <person name="Gomez A."/>
        </authorList>
    </citation>
    <scope>NUCLEOTIDE SEQUENCE [LARGE SCALE GENOMIC DNA]</scope>
    <source>
        <strain evidence="1">HYR1</strain>
    </source>
</reference>
<dbReference type="AlphaFoldDB" id="A0A3M7PXC0"/>
<dbReference type="Proteomes" id="UP000276133">
    <property type="component" value="Unassembled WGS sequence"/>
</dbReference>
<evidence type="ECO:0000313" key="1">
    <source>
        <dbReference type="EMBL" id="RNA03435.1"/>
    </source>
</evidence>
<evidence type="ECO:0008006" key="3">
    <source>
        <dbReference type="Google" id="ProtNLM"/>
    </source>
</evidence>
<evidence type="ECO:0000313" key="2">
    <source>
        <dbReference type="Proteomes" id="UP000276133"/>
    </source>
</evidence>